<sequence>MRQSFFSLKIKIIHHIIVQACELVKPIKLFITGALLLVHGQVYAQTHEQAEKQGLTIDASTLWTTQQNTKQGLSSSLFSANIDLGVQLNTQQLIQLGIEYSQTPDEQGQVMFALFESSADVLTTQDANEAGRAQVSTFYWQDSDVFKQPNSNTDTELTIGLLDIEGGVDTNGIANDENTQFLLPALVNNTSIYTPDYTLGIRYLKQARENEVGYTLLVSRSEGLADKQGNYADVLTQGNSQLFIASEVKWRVNNSEVHLGAWKNQAEAATGMYSALQYHQPFSMGELALLVRAGLTKQQQSDAEAQKDITSPESKQTLTHSTLSLASTWTQNNWQFGLGVATERQQAQQDNEIHQGEAWLKYTLHDMASVSVFNQWQWPDEQSDSGQARHSGLRLFLQF</sequence>
<dbReference type="RefSeq" id="WP_058029376.1">
    <property type="nucleotide sequence ID" value="NZ_CP013187.1"/>
</dbReference>
<dbReference type="Proteomes" id="UP000061457">
    <property type="component" value="Chromosome I"/>
</dbReference>
<dbReference type="STRING" id="161398.PP2015_1135"/>
<gene>
    <name evidence="1" type="ORF">PP2015_1135</name>
</gene>
<dbReference type="AlphaFoldDB" id="A0A0S2K0U8"/>
<name>A0A0S2K0U8_9GAMM</name>
<dbReference type="OrthoDB" id="6294405at2"/>
<reference evidence="1 2" key="1">
    <citation type="submission" date="2015-11" db="EMBL/GenBank/DDBJ databases">
        <authorList>
            <person name="Zhang Y."/>
            <person name="Guo Z."/>
        </authorList>
    </citation>
    <scope>NUCLEOTIDE SEQUENCE [LARGE SCALE GENOMIC DNA]</scope>
    <source>
        <strain evidence="1 2">KCTC 12086</strain>
    </source>
</reference>
<organism evidence="1 2">
    <name type="scientific">Pseudoalteromonas phenolica</name>
    <dbReference type="NCBI Taxonomy" id="161398"/>
    <lineage>
        <taxon>Bacteria</taxon>
        <taxon>Pseudomonadati</taxon>
        <taxon>Pseudomonadota</taxon>
        <taxon>Gammaproteobacteria</taxon>
        <taxon>Alteromonadales</taxon>
        <taxon>Pseudoalteromonadaceae</taxon>
        <taxon>Pseudoalteromonas</taxon>
    </lineage>
</organism>
<accession>A0A0S2K0U8</accession>
<dbReference type="KEGG" id="pphe:PP2015_1135"/>
<dbReference type="EMBL" id="CP013187">
    <property type="protein sequence ID" value="ALO41651.1"/>
    <property type="molecule type" value="Genomic_DNA"/>
</dbReference>
<evidence type="ECO:0000313" key="1">
    <source>
        <dbReference type="EMBL" id="ALO41651.1"/>
    </source>
</evidence>
<protein>
    <recommendedName>
        <fullName evidence="3">Porin</fullName>
    </recommendedName>
</protein>
<dbReference type="PATRIC" id="fig|161398.10.peg.1155"/>
<proteinExistence type="predicted"/>
<evidence type="ECO:0000313" key="2">
    <source>
        <dbReference type="Proteomes" id="UP000061457"/>
    </source>
</evidence>
<evidence type="ECO:0008006" key="3">
    <source>
        <dbReference type="Google" id="ProtNLM"/>
    </source>
</evidence>
<keyword evidence="2" id="KW-1185">Reference proteome</keyword>